<dbReference type="AlphaFoldDB" id="A0A8H5CKM2"/>
<feature type="coiled-coil region" evidence="4">
    <location>
        <begin position="80"/>
        <end position="114"/>
    </location>
</feature>
<dbReference type="Gene3D" id="3.30.40.10">
    <property type="entry name" value="Zinc/RING finger domain, C3HC4 (zinc finger)"/>
    <property type="match status" value="1"/>
</dbReference>
<feature type="compositionally biased region" description="Low complexity" evidence="5">
    <location>
        <begin position="21"/>
        <end position="34"/>
    </location>
</feature>
<protein>
    <recommendedName>
        <fullName evidence="8">RING-type domain-containing protein</fullName>
    </recommendedName>
</protein>
<keyword evidence="3" id="KW-0862">Zinc</keyword>
<sequence length="232" mass="26256">MSTIMPADHSRTEVVDLISQAKRPASSSSTSNTRNTKKRKEKENRPTVTLDVIEISSDEDEVPMPPPQKARKTRHDDGQVAELQKMLKKVELEKEKLEKENARLKKEVSAFKAMEQDDVVHLNVDDLELHTLCDVLTACGHTFCNACLDGWFDKALKQWVVQNPHFANHLRHAAFYNLPLPQYCCPKCRAKVSTKPTPNFSLKGLIELVAKANGEKNENEGPDATFVQYFEP</sequence>
<dbReference type="EMBL" id="JAACJM010000150">
    <property type="protein sequence ID" value="KAF5343044.1"/>
    <property type="molecule type" value="Genomic_DNA"/>
</dbReference>
<keyword evidence="1" id="KW-0479">Metal-binding</keyword>
<name>A0A8H5CKM2_9AGAR</name>
<feature type="region of interest" description="Disordered" evidence="5">
    <location>
        <begin position="1"/>
        <end position="78"/>
    </location>
</feature>
<evidence type="ECO:0008006" key="8">
    <source>
        <dbReference type="Google" id="ProtNLM"/>
    </source>
</evidence>
<evidence type="ECO:0000256" key="5">
    <source>
        <dbReference type="SAM" id="MobiDB-lite"/>
    </source>
</evidence>
<gene>
    <name evidence="6" type="ORF">D9758_011156</name>
</gene>
<evidence type="ECO:0000313" key="7">
    <source>
        <dbReference type="Proteomes" id="UP000559256"/>
    </source>
</evidence>
<evidence type="ECO:0000256" key="1">
    <source>
        <dbReference type="ARBA" id="ARBA00022723"/>
    </source>
</evidence>
<dbReference type="OrthoDB" id="3219336at2759"/>
<proteinExistence type="predicted"/>
<reference evidence="6 7" key="1">
    <citation type="journal article" date="2020" name="ISME J.">
        <title>Uncovering the hidden diversity of litter-decomposition mechanisms in mushroom-forming fungi.</title>
        <authorList>
            <person name="Floudas D."/>
            <person name="Bentzer J."/>
            <person name="Ahren D."/>
            <person name="Johansson T."/>
            <person name="Persson P."/>
            <person name="Tunlid A."/>
        </authorList>
    </citation>
    <scope>NUCLEOTIDE SEQUENCE [LARGE SCALE GENOMIC DNA]</scope>
    <source>
        <strain evidence="6 7">CBS 291.85</strain>
    </source>
</reference>
<keyword evidence="4" id="KW-0175">Coiled coil</keyword>
<evidence type="ECO:0000256" key="2">
    <source>
        <dbReference type="ARBA" id="ARBA00022771"/>
    </source>
</evidence>
<keyword evidence="7" id="KW-1185">Reference proteome</keyword>
<keyword evidence="2" id="KW-0863">Zinc-finger</keyword>
<comment type="caution">
    <text evidence="6">The sequence shown here is derived from an EMBL/GenBank/DDBJ whole genome shotgun (WGS) entry which is preliminary data.</text>
</comment>
<evidence type="ECO:0000256" key="4">
    <source>
        <dbReference type="SAM" id="Coils"/>
    </source>
</evidence>
<dbReference type="InterPro" id="IPR013083">
    <property type="entry name" value="Znf_RING/FYVE/PHD"/>
</dbReference>
<organism evidence="6 7">
    <name type="scientific">Tetrapyrgos nigripes</name>
    <dbReference type="NCBI Taxonomy" id="182062"/>
    <lineage>
        <taxon>Eukaryota</taxon>
        <taxon>Fungi</taxon>
        <taxon>Dikarya</taxon>
        <taxon>Basidiomycota</taxon>
        <taxon>Agaricomycotina</taxon>
        <taxon>Agaricomycetes</taxon>
        <taxon>Agaricomycetidae</taxon>
        <taxon>Agaricales</taxon>
        <taxon>Marasmiineae</taxon>
        <taxon>Marasmiaceae</taxon>
        <taxon>Tetrapyrgos</taxon>
    </lineage>
</organism>
<accession>A0A8H5CKM2</accession>
<dbReference type="SUPFAM" id="SSF57850">
    <property type="entry name" value="RING/U-box"/>
    <property type="match status" value="1"/>
</dbReference>
<dbReference type="InterPro" id="IPR017907">
    <property type="entry name" value="Znf_RING_CS"/>
</dbReference>
<evidence type="ECO:0000256" key="3">
    <source>
        <dbReference type="ARBA" id="ARBA00022833"/>
    </source>
</evidence>
<evidence type="ECO:0000313" key="6">
    <source>
        <dbReference type="EMBL" id="KAF5343044.1"/>
    </source>
</evidence>
<dbReference type="Proteomes" id="UP000559256">
    <property type="component" value="Unassembled WGS sequence"/>
</dbReference>
<dbReference type="GO" id="GO:0008270">
    <property type="term" value="F:zinc ion binding"/>
    <property type="evidence" value="ECO:0007669"/>
    <property type="project" value="UniProtKB-KW"/>
</dbReference>
<dbReference type="PROSITE" id="PS00518">
    <property type="entry name" value="ZF_RING_1"/>
    <property type="match status" value="1"/>
</dbReference>